<dbReference type="SUPFAM" id="SSF47240">
    <property type="entry name" value="Ferritin-like"/>
    <property type="match status" value="1"/>
</dbReference>
<dbReference type="CDD" id="cd01048">
    <property type="entry name" value="Ferritin_like_AB2"/>
    <property type="match status" value="1"/>
</dbReference>
<feature type="signal peptide" evidence="1">
    <location>
        <begin position="1"/>
        <end position="33"/>
    </location>
</feature>
<keyword evidence="1" id="KW-0732">Signal</keyword>
<name>A0ABZ1C3Q4_9BACT</name>
<dbReference type="Gene3D" id="1.20.1260.10">
    <property type="match status" value="1"/>
</dbReference>
<proteinExistence type="predicted"/>
<evidence type="ECO:0000313" key="3">
    <source>
        <dbReference type="EMBL" id="WRQ86336.1"/>
    </source>
</evidence>
<dbReference type="Proteomes" id="UP000738431">
    <property type="component" value="Chromosome"/>
</dbReference>
<reference evidence="3 4" key="2">
    <citation type="submission" date="2023-12" db="EMBL/GenBank/DDBJ databases">
        <title>Description of an unclassified Opitutus bacterium of Verrucomicrobiota.</title>
        <authorList>
            <person name="Zhang D.-F."/>
        </authorList>
    </citation>
    <scope>NUCLEOTIDE SEQUENCE [LARGE SCALE GENOMIC DNA]</scope>
    <source>
        <strain evidence="3 4">WL0086</strain>
    </source>
</reference>
<keyword evidence="4" id="KW-1185">Reference proteome</keyword>
<dbReference type="InterPro" id="IPR012347">
    <property type="entry name" value="Ferritin-like"/>
</dbReference>
<organism evidence="3 4">
    <name type="scientific">Actomonas aquatica</name>
    <dbReference type="NCBI Taxonomy" id="2866162"/>
    <lineage>
        <taxon>Bacteria</taxon>
        <taxon>Pseudomonadati</taxon>
        <taxon>Verrucomicrobiota</taxon>
        <taxon>Opitutia</taxon>
        <taxon>Opitutales</taxon>
        <taxon>Opitutaceae</taxon>
        <taxon>Actomonas</taxon>
    </lineage>
</organism>
<evidence type="ECO:0000313" key="4">
    <source>
        <dbReference type="Proteomes" id="UP000738431"/>
    </source>
</evidence>
<gene>
    <name evidence="3" type="ORF">K1X11_016090</name>
</gene>
<dbReference type="RefSeq" id="WP_221031265.1">
    <property type="nucleotide sequence ID" value="NZ_CP139781.1"/>
</dbReference>
<reference evidence="3 4" key="1">
    <citation type="submission" date="2021-08" db="EMBL/GenBank/DDBJ databases">
        <authorList>
            <person name="Zhang D."/>
            <person name="Zhang A."/>
            <person name="Wang L."/>
        </authorList>
    </citation>
    <scope>NUCLEOTIDE SEQUENCE [LARGE SCALE GENOMIC DNA]</scope>
    <source>
        <strain evidence="3 4">WL0086</strain>
    </source>
</reference>
<protein>
    <submittedName>
        <fullName evidence="3">DUF2202 domain-containing protein</fullName>
    </submittedName>
</protein>
<dbReference type="EMBL" id="CP139781">
    <property type="protein sequence ID" value="WRQ86336.1"/>
    <property type="molecule type" value="Genomic_DNA"/>
</dbReference>
<dbReference type="Pfam" id="PF09968">
    <property type="entry name" value="DUF2202"/>
    <property type="match status" value="1"/>
</dbReference>
<dbReference type="InterPro" id="IPR009078">
    <property type="entry name" value="Ferritin-like_SF"/>
</dbReference>
<dbReference type="InterPro" id="IPR019243">
    <property type="entry name" value="DUF2202"/>
</dbReference>
<sequence length="441" mass="46088">MSILAYLNPSRPSLLLSTLAALGSLLAPLSAAALTDYERDQITFMKEEEKLARDVYTTLGETWDLAVFTNIARSEQTHMDRMDTLLTTYALPDPAQPAIGVFTNPVLQHLYDRLVAAGSVSARAALGVGEMIEITDINDLTDLIAGTNLADVQLTADRLRNASYNHLAAFRAALDALPPLATPTTDGQLTNLSVRGPLGSGDESLIVGFIISGDTPLRVLLTTRGPSLDAFGVTATASDPAIELFQGSTTIAANDNGLSALDPALLAAHQIFPLAPTDAALIVDLAPGAYTVVASNQGTGRNGLAEIYALPTADQTARLINLSARGKTEPGDGRLIAGFILGGSEPLPLLVRALGPTLTDFAVSGAAVDLDLELHTANNTSPLAVSDWLNPEVLGTVSSDHWPQTPLEPLTLQNLGPGAITVHALDPLGDGGIALIDVTIY</sequence>
<accession>A0ABZ1C3Q4</accession>
<evidence type="ECO:0000259" key="2">
    <source>
        <dbReference type="Pfam" id="PF09968"/>
    </source>
</evidence>
<feature type="domain" description="DUF2202" evidence="2">
    <location>
        <begin position="38"/>
        <end position="174"/>
    </location>
</feature>
<evidence type="ECO:0000256" key="1">
    <source>
        <dbReference type="SAM" id="SignalP"/>
    </source>
</evidence>
<feature type="chain" id="PRO_5047156695" evidence="1">
    <location>
        <begin position="34"/>
        <end position="441"/>
    </location>
</feature>